<keyword evidence="2" id="KW-0460">Magnesium</keyword>
<feature type="domain" description="Cation-transporting P-type ATPase C-terminal" evidence="4">
    <location>
        <begin position="110"/>
        <end position="190"/>
    </location>
</feature>
<dbReference type="GO" id="GO:0005516">
    <property type="term" value="F:calmodulin binding"/>
    <property type="evidence" value="ECO:0007669"/>
    <property type="project" value="InterPro"/>
</dbReference>
<dbReference type="GO" id="GO:0005388">
    <property type="term" value="F:P-type calcium transporter activity"/>
    <property type="evidence" value="ECO:0007669"/>
    <property type="project" value="TreeGrafter"/>
</dbReference>
<dbReference type="Pfam" id="PF00689">
    <property type="entry name" value="Cation_ATPase_C"/>
    <property type="match status" value="1"/>
</dbReference>
<evidence type="ECO:0000259" key="4">
    <source>
        <dbReference type="Pfam" id="PF00689"/>
    </source>
</evidence>
<gene>
    <name evidence="6" type="ORF">VFH_VI147480</name>
</gene>
<sequence length="223" mass="25438">MEHRLLKDFDLQPKNPSAEALRRWRFVVTLVKNRRRRFRMVADLEKRFEANRLSTESRNLSNNDGVEAVARKLSVSTDEGVSEATKAIAKECGILTDDGVAIEGPSFRDLSTEQMKDIRLKRPPVGRGESFITKTMWRNIIGQLIVLAILNFDGKRLLKIDGSDATQVLNTLIFNSFLFCQLLMLFNEINTREMEKINIAFQAVIVEFLGAFASTVPLSWQFL</sequence>
<dbReference type="GO" id="GO:0046872">
    <property type="term" value="F:metal ion binding"/>
    <property type="evidence" value="ECO:0007669"/>
    <property type="project" value="UniProtKB-KW"/>
</dbReference>
<keyword evidence="3" id="KW-0472">Membrane</keyword>
<feature type="transmembrane region" description="Helical" evidence="3">
    <location>
        <begin position="199"/>
        <end position="220"/>
    </location>
</feature>
<dbReference type="SUPFAM" id="SSF81665">
    <property type="entry name" value="Calcium ATPase, transmembrane domain M"/>
    <property type="match status" value="1"/>
</dbReference>
<feature type="domain" description="Calcium-transporting P-type ATPase N-terminal autoinhibitory" evidence="5">
    <location>
        <begin position="6"/>
        <end position="49"/>
    </location>
</feature>
<organism evidence="6 7">
    <name type="scientific">Vicia faba</name>
    <name type="common">Broad bean</name>
    <name type="synonym">Faba vulgaris</name>
    <dbReference type="NCBI Taxonomy" id="3906"/>
    <lineage>
        <taxon>Eukaryota</taxon>
        <taxon>Viridiplantae</taxon>
        <taxon>Streptophyta</taxon>
        <taxon>Embryophyta</taxon>
        <taxon>Tracheophyta</taxon>
        <taxon>Spermatophyta</taxon>
        <taxon>Magnoliopsida</taxon>
        <taxon>eudicotyledons</taxon>
        <taxon>Gunneridae</taxon>
        <taxon>Pentapetalae</taxon>
        <taxon>rosids</taxon>
        <taxon>fabids</taxon>
        <taxon>Fabales</taxon>
        <taxon>Fabaceae</taxon>
        <taxon>Papilionoideae</taxon>
        <taxon>50 kb inversion clade</taxon>
        <taxon>NPAAA clade</taxon>
        <taxon>Hologalegina</taxon>
        <taxon>IRL clade</taxon>
        <taxon>Fabeae</taxon>
        <taxon>Vicia</taxon>
    </lineage>
</organism>
<feature type="transmembrane region" description="Helical" evidence="3">
    <location>
        <begin position="168"/>
        <end position="187"/>
    </location>
</feature>
<proteinExistence type="predicted"/>
<keyword evidence="3" id="KW-1133">Transmembrane helix</keyword>
<name>A0AAV1BC50_VICFA</name>
<dbReference type="PANTHER" id="PTHR24093:SF462">
    <property type="entry name" value="CALCIUM-TRANSPORTING ATPASE 11, PLASMA MEMBRANE-TYPE-RELATED"/>
    <property type="match status" value="1"/>
</dbReference>
<keyword evidence="7" id="KW-1185">Reference proteome</keyword>
<dbReference type="AlphaFoldDB" id="A0AAV1BC50"/>
<keyword evidence="3" id="KW-0812">Transmembrane</keyword>
<accession>A0AAV1BC50</accession>
<dbReference type="InterPro" id="IPR006068">
    <property type="entry name" value="ATPase_P-typ_cation-transptr_C"/>
</dbReference>
<evidence type="ECO:0000256" key="1">
    <source>
        <dbReference type="ARBA" id="ARBA00022723"/>
    </source>
</evidence>
<evidence type="ECO:0000259" key="5">
    <source>
        <dbReference type="Pfam" id="PF12515"/>
    </source>
</evidence>
<dbReference type="Pfam" id="PF12515">
    <property type="entry name" value="CaATP_NAI"/>
    <property type="match status" value="1"/>
</dbReference>
<protein>
    <submittedName>
        <fullName evidence="6">Uncharacterized protein</fullName>
    </submittedName>
</protein>
<dbReference type="InterPro" id="IPR023298">
    <property type="entry name" value="ATPase_P-typ_TM_dom_sf"/>
</dbReference>
<reference evidence="6 7" key="1">
    <citation type="submission" date="2023-01" db="EMBL/GenBank/DDBJ databases">
        <authorList>
            <person name="Kreplak J."/>
        </authorList>
    </citation>
    <scope>NUCLEOTIDE SEQUENCE [LARGE SCALE GENOMIC DNA]</scope>
</reference>
<dbReference type="GO" id="GO:0005886">
    <property type="term" value="C:plasma membrane"/>
    <property type="evidence" value="ECO:0007669"/>
    <property type="project" value="TreeGrafter"/>
</dbReference>
<dbReference type="Gene3D" id="1.20.5.170">
    <property type="match status" value="1"/>
</dbReference>
<evidence type="ECO:0000256" key="2">
    <source>
        <dbReference type="ARBA" id="ARBA00022842"/>
    </source>
</evidence>
<dbReference type="Proteomes" id="UP001157006">
    <property type="component" value="Chromosome 6"/>
</dbReference>
<keyword evidence="1" id="KW-0479">Metal-binding</keyword>
<evidence type="ECO:0000313" key="7">
    <source>
        <dbReference type="Proteomes" id="UP001157006"/>
    </source>
</evidence>
<evidence type="ECO:0000313" key="6">
    <source>
        <dbReference type="EMBL" id="CAI8618939.1"/>
    </source>
</evidence>
<dbReference type="PANTHER" id="PTHR24093">
    <property type="entry name" value="CATION TRANSPORTING ATPASE"/>
    <property type="match status" value="1"/>
</dbReference>
<dbReference type="InterPro" id="IPR024750">
    <property type="entry name" value="Ca_ATPase_N_dom"/>
</dbReference>
<evidence type="ECO:0000256" key="3">
    <source>
        <dbReference type="SAM" id="Phobius"/>
    </source>
</evidence>
<dbReference type="EMBL" id="OX451741">
    <property type="protein sequence ID" value="CAI8618939.1"/>
    <property type="molecule type" value="Genomic_DNA"/>
</dbReference>